<proteinExistence type="predicted"/>
<keyword evidence="1" id="KW-1133">Transmembrane helix</keyword>
<keyword evidence="1" id="KW-0472">Membrane</keyword>
<reference evidence="2 3" key="1">
    <citation type="submission" date="2018-04" db="EMBL/GenBank/DDBJ databases">
        <title>Genomic Encyclopedia of Archaeal and Bacterial Type Strains, Phase II (KMG-II): from individual species to whole genera.</title>
        <authorList>
            <person name="Goeker M."/>
        </authorList>
    </citation>
    <scope>NUCLEOTIDE SEQUENCE [LARGE SCALE GENOMIC DNA]</scope>
    <source>
        <strain evidence="2 3">DSM 100162</strain>
    </source>
</reference>
<evidence type="ECO:0000313" key="3">
    <source>
        <dbReference type="Proteomes" id="UP000244225"/>
    </source>
</evidence>
<evidence type="ECO:0000256" key="1">
    <source>
        <dbReference type="SAM" id="Phobius"/>
    </source>
</evidence>
<dbReference type="EMBL" id="QBKI01000002">
    <property type="protein sequence ID" value="PTX21276.1"/>
    <property type="molecule type" value="Genomic_DNA"/>
</dbReference>
<keyword evidence="1" id="KW-0812">Transmembrane</keyword>
<dbReference type="Proteomes" id="UP000244225">
    <property type="component" value="Unassembled WGS sequence"/>
</dbReference>
<protein>
    <submittedName>
        <fullName evidence="2">Uncharacterized protein</fullName>
    </submittedName>
</protein>
<accession>A0A2T5YPQ3</accession>
<name>A0A2T5YPQ3_9BACT</name>
<gene>
    <name evidence="2" type="ORF">C8N40_102251</name>
</gene>
<dbReference type="AlphaFoldDB" id="A0A2T5YPQ3"/>
<comment type="caution">
    <text evidence="2">The sequence shown here is derived from an EMBL/GenBank/DDBJ whole genome shotgun (WGS) entry which is preliminary data.</text>
</comment>
<evidence type="ECO:0000313" key="2">
    <source>
        <dbReference type="EMBL" id="PTX21276.1"/>
    </source>
</evidence>
<feature type="transmembrane region" description="Helical" evidence="1">
    <location>
        <begin position="12"/>
        <end position="35"/>
    </location>
</feature>
<organism evidence="2 3">
    <name type="scientific">Pontibacter mucosus</name>
    <dbReference type="NCBI Taxonomy" id="1649266"/>
    <lineage>
        <taxon>Bacteria</taxon>
        <taxon>Pseudomonadati</taxon>
        <taxon>Bacteroidota</taxon>
        <taxon>Cytophagia</taxon>
        <taxon>Cytophagales</taxon>
        <taxon>Hymenobacteraceae</taxon>
        <taxon>Pontibacter</taxon>
    </lineage>
</organism>
<sequence length="68" mass="7640">MYSNRLWQHHSLGYFTHQYGTTASGVLLLLLLHVLKLHLPNFSGLAGFMLRAIAQTAIALQQSLNRCC</sequence>
<keyword evidence="3" id="KW-1185">Reference proteome</keyword>